<evidence type="ECO:0000256" key="1">
    <source>
        <dbReference type="ARBA" id="ARBA00008919"/>
    </source>
</evidence>
<keyword evidence="3 6" id="KW-0808">Transferase</keyword>
<dbReference type="AlphaFoldDB" id="A0A3D8ILR2"/>
<proteinExistence type="inferred from homology"/>
<dbReference type="Pfam" id="PF18025">
    <property type="entry name" value="FucT_N"/>
    <property type="match status" value="1"/>
</dbReference>
<organism evidence="6 7">
    <name type="scientific">Helicobacter equorum</name>
    <dbReference type="NCBI Taxonomy" id="361872"/>
    <lineage>
        <taxon>Bacteria</taxon>
        <taxon>Pseudomonadati</taxon>
        <taxon>Campylobacterota</taxon>
        <taxon>Epsilonproteobacteria</taxon>
        <taxon>Campylobacterales</taxon>
        <taxon>Helicobacteraceae</taxon>
        <taxon>Helicobacter</taxon>
    </lineage>
</organism>
<dbReference type="GO" id="GO:0016020">
    <property type="term" value="C:membrane"/>
    <property type="evidence" value="ECO:0007669"/>
    <property type="project" value="InterPro"/>
</dbReference>
<dbReference type="InterPro" id="IPR055270">
    <property type="entry name" value="Glyco_tran_10_C"/>
</dbReference>
<evidence type="ECO:0000313" key="7">
    <source>
        <dbReference type="Proteomes" id="UP000256514"/>
    </source>
</evidence>
<keyword evidence="2" id="KW-0328">Glycosyltransferase</keyword>
<dbReference type="EMBL" id="NXLT01000010">
    <property type="protein sequence ID" value="RDU65950.1"/>
    <property type="molecule type" value="Genomic_DNA"/>
</dbReference>
<evidence type="ECO:0000259" key="5">
    <source>
        <dbReference type="Pfam" id="PF18025"/>
    </source>
</evidence>
<dbReference type="PANTHER" id="PTHR11929">
    <property type="entry name" value="ALPHA- 1,3 -FUCOSYLTRANSFERASE"/>
    <property type="match status" value="1"/>
</dbReference>
<dbReference type="PANTHER" id="PTHR11929:SF194">
    <property type="entry name" value="ALPHA-(1,3)-FUCOSYLTRANSFERASE 10"/>
    <property type="match status" value="1"/>
</dbReference>
<gene>
    <name evidence="6" type="ORF">CQA54_08310</name>
</gene>
<comment type="caution">
    <text evidence="6">The sequence shown here is derived from an EMBL/GenBank/DDBJ whole genome shotgun (WGS) entry which is preliminary data.</text>
</comment>
<dbReference type="Proteomes" id="UP000256514">
    <property type="component" value="Unassembled WGS sequence"/>
</dbReference>
<dbReference type="GO" id="GO:0008417">
    <property type="term" value="F:fucosyltransferase activity"/>
    <property type="evidence" value="ECO:0007669"/>
    <property type="project" value="InterPro"/>
</dbReference>
<dbReference type="SUPFAM" id="SSF53756">
    <property type="entry name" value="UDP-Glycosyltransferase/glycogen phosphorylase"/>
    <property type="match status" value="1"/>
</dbReference>
<evidence type="ECO:0000256" key="2">
    <source>
        <dbReference type="ARBA" id="ARBA00022676"/>
    </source>
</evidence>
<dbReference type="InterPro" id="IPR038577">
    <property type="entry name" value="GT10-like_C_sf"/>
</dbReference>
<dbReference type="RefSeq" id="WP_115571628.1">
    <property type="nucleotide sequence ID" value="NZ_NXLT01000010.1"/>
</dbReference>
<sequence length="325" mass="38467">MNELRVCFCDFGDMHSIQTHFVNMISKRFDVTFDDKNPQYVFYSVFGGEHFKYKNCVKIFYTGENIVPNFNFCDYAIGFEYMDFGDRYLRYPLYLFYEKDYYRALNKHRGITSEILDQKKRFCSFVVSNGRGDPIRKEAFEKLSTYKKVDSGGRFLNNMGGCIEDKFAFQQECKFALCFENSSTPGYTTEKLIQAAGARAVPIYWGDEQVSKRGGVNSKAFIHIDQFESLDDVLSEVERLDKDNEAYLTMLREPLFLDFQHKEKFDIQLEGFLNHIFSLPLQKAYRRSRNSLSIFEERRYGFYVRSINYMKKIIPKFLLHFLKKL</sequence>
<evidence type="ECO:0000259" key="4">
    <source>
        <dbReference type="Pfam" id="PF00852"/>
    </source>
</evidence>
<keyword evidence="7" id="KW-1185">Reference proteome</keyword>
<dbReference type="Gene3D" id="3.40.50.11660">
    <property type="entry name" value="Glycosyl transferase family 10, C-terminal domain"/>
    <property type="match status" value="1"/>
</dbReference>
<reference evidence="6 7" key="1">
    <citation type="submission" date="2018-04" db="EMBL/GenBank/DDBJ databases">
        <title>Novel Campyloabacter and Helicobacter Species and Strains.</title>
        <authorList>
            <person name="Mannion A.J."/>
            <person name="Shen Z."/>
            <person name="Fox J.G."/>
        </authorList>
    </citation>
    <scope>NUCLEOTIDE SEQUENCE [LARGE SCALE GENOMIC DNA]</scope>
    <source>
        <strain evidence="6 7">MIT 12-6600</strain>
    </source>
</reference>
<evidence type="ECO:0000256" key="3">
    <source>
        <dbReference type="ARBA" id="ARBA00022679"/>
    </source>
</evidence>
<protein>
    <submittedName>
        <fullName evidence="6">Alpha-1,3-fucosyl transferase</fullName>
    </submittedName>
</protein>
<comment type="similarity">
    <text evidence="1">Belongs to the glycosyltransferase 10 family.</text>
</comment>
<accession>A0A3D8ILR2</accession>
<feature type="domain" description="Alpha-(1,3)-fucosyltransferase FucT N-terminal" evidence="5">
    <location>
        <begin position="6"/>
        <end position="97"/>
    </location>
</feature>
<evidence type="ECO:0000313" key="6">
    <source>
        <dbReference type="EMBL" id="RDU65950.1"/>
    </source>
</evidence>
<dbReference type="OrthoDB" id="9791032at2"/>
<dbReference type="Pfam" id="PF00852">
    <property type="entry name" value="Glyco_transf_10"/>
    <property type="match status" value="1"/>
</dbReference>
<dbReference type="InterPro" id="IPR041058">
    <property type="entry name" value="FucT_N"/>
</dbReference>
<dbReference type="InterPro" id="IPR001503">
    <property type="entry name" value="Glyco_trans_10"/>
</dbReference>
<feature type="domain" description="Fucosyltransferase C-terminal" evidence="4">
    <location>
        <begin position="117"/>
        <end position="249"/>
    </location>
</feature>
<name>A0A3D8ILR2_9HELI</name>